<dbReference type="Gene3D" id="1.10.790.20">
    <property type="entry name" value="Domain of unknown function DUF1476"/>
    <property type="match status" value="1"/>
</dbReference>
<protein>
    <submittedName>
        <fullName evidence="1">DUF1476 domain-containing protein</fullName>
    </submittedName>
</protein>
<organism evidence="1 2">
    <name type="scientific">Tropicimonas aquimaris</name>
    <dbReference type="NCBI Taxonomy" id="914152"/>
    <lineage>
        <taxon>Bacteria</taxon>
        <taxon>Pseudomonadati</taxon>
        <taxon>Pseudomonadota</taxon>
        <taxon>Alphaproteobacteria</taxon>
        <taxon>Rhodobacterales</taxon>
        <taxon>Roseobacteraceae</taxon>
        <taxon>Tropicimonas</taxon>
    </lineage>
</organism>
<dbReference type="RefSeq" id="WP_386076333.1">
    <property type="nucleotide sequence ID" value="NZ_JBHTJT010000038.1"/>
</dbReference>
<dbReference type="InterPro" id="IPR038293">
    <property type="entry name" value="ATPase_inh_sub_z_sf"/>
</dbReference>
<dbReference type="Pfam" id="PF07345">
    <property type="entry name" value="ATPaseInh_sub_z"/>
    <property type="match status" value="1"/>
</dbReference>
<name>A0ABW3IUT5_9RHOB</name>
<dbReference type="EMBL" id="JBHTJT010000038">
    <property type="protein sequence ID" value="MFD0981381.1"/>
    <property type="molecule type" value="Genomic_DNA"/>
</dbReference>
<comment type="caution">
    <text evidence="1">The sequence shown here is derived from an EMBL/GenBank/DDBJ whole genome shotgun (WGS) entry which is preliminary data.</text>
</comment>
<dbReference type="Proteomes" id="UP001597108">
    <property type="component" value="Unassembled WGS sequence"/>
</dbReference>
<reference evidence="2" key="1">
    <citation type="journal article" date="2019" name="Int. J. Syst. Evol. Microbiol.">
        <title>The Global Catalogue of Microorganisms (GCM) 10K type strain sequencing project: providing services to taxonomists for standard genome sequencing and annotation.</title>
        <authorList>
            <consortium name="The Broad Institute Genomics Platform"/>
            <consortium name="The Broad Institute Genome Sequencing Center for Infectious Disease"/>
            <person name="Wu L."/>
            <person name="Ma J."/>
        </authorList>
    </citation>
    <scope>NUCLEOTIDE SEQUENCE [LARGE SCALE GENOMIC DNA]</scope>
    <source>
        <strain evidence="2">CCUG 60524</strain>
    </source>
</reference>
<proteinExistence type="predicted"/>
<evidence type="ECO:0000313" key="2">
    <source>
        <dbReference type="Proteomes" id="UP001597108"/>
    </source>
</evidence>
<evidence type="ECO:0000313" key="1">
    <source>
        <dbReference type="EMBL" id="MFD0981381.1"/>
    </source>
</evidence>
<accession>A0ABW3IUT5</accession>
<gene>
    <name evidence="1" type="ORF">ACFQ2S_17220</name>
</gene>
<dbReference type="PIRSF" id="PIRSF031780">
    <property type="entry name" value="UCP031780"/>
    <property type="match status" value="1"/>
</dbReference>
<keyword evidence="2" id="KW-1185">Reference proteome</keyword>
<sequence>MTTFDEREHAYEAKFVHDAELEFLAQAYRNKQIGFWAAALMGMSAEEAVRYAKDIIAVDLQTAGHEDVVAKLKQDLGDLRPENRIRERMAEFLAAGREKARAGQLKSML</sequence>
<dbReference type="InterPro" id="IPR009945">
    <property type="entry name" value="ATPase_inh_sub_z"/>
</dbReference>